<dbReference type="Pfam" id="PF00155">
    <property type="entry name" value="Aminotran_1_2"/>
    <property type="match status" value="1"/>
</dbReference>
<evidence type="ECO:0000256" key="7">
    <source>
        <dbReference type="ARBA" id="ARBA00040891"/>
    </source>
</evidence>
<feature type="domain" description="Aminotransferase class I/classII large" evidence="12">
    <location>
        <begin position="3"/>
        <end position="76"/>
    </location>
</feature>
<dbReference type="InterPro" id="IPR004839">
    <property type="entry name" value="Aminotransferase_I/II_large"/>
</dbReference>
<dbReference type="InterPro" id="IPR015421">
    <property type="entry name" value="PyrdxlP-dep_Trfase_major"/>
</dbReference>
<dbReference type="GO" id="GO:0004069">
    <property type="term" value="F:L-aspartate:2-oxoglutarate aminotransferase activity"/>
    <property type="evidence" value="ECO:0007669"/>
    <property type="project" value="UniProtKB-EC"/>
</dbReference>
<dbReference type="GO" id="GO:0005739">
    <property type="term" value="C:mitochondrion"/>
    <property type="evidence" value="ECO:0007669"/>
    <property type="project" value="TreeGrafter"/>
</dbReference>
<evidence type="ECO:0000256" key="9">
    <source>
        <dbReference type="ARBA" id="ARBA00041746"/>
    </source>
</evidence>
<evidence type="ECO:0000256" key="1">
    <source>
        <dbReference type="ARBA" id="ARBA00001933"/>
    </source>
</evidence>
<dbReference type="InterPro" id="IPR000796">
    <property type="entry name" value="Asp_trans"/>
</dbReference>
<reference evidence="13 14" key="1">
    <citation type="submission" date="2018-11" db="EMBL/GenBank/DDBJ databases">
        <authorList>
            <consortium name="Pathogen Informatics"/>
        </authorList>
    </citation>
    <scope>NUCLEOTIDE SEQUENCE [LARGE SCALE GENOMIC DNA]</scope>
</reference>
<dbReference type="OrthoDB" id="6752799at2759"/>
<evidence type="ECO:0000256" key="8">
    <source>
        <dbReference type="ARBA" id="ARBA00041257"/>
    </source>
</evidence>
<proteinExistence type="predicted"/>
<dbReference type="InterPro" id="IPR015424">
    <property type="entry name" value="PyrdxlP-dep_Trfase"/>
</dbReference>
<dbReference type="Proteomes" id="UP000281553">
    <property type="component" value="Unassembled WGS sequence"/>
</dbReference>
<dbReference type="EC" id="2.6.1.1" evidence="3"/>
<evidence type="ECO:0000256" key="4">
    <source>
        <dbReference type="ARBA" id="ARBA00022576"/>
    </source>
</evidence>
<organism evidence="13 14">
    <name type="scientific">Dibothriocephalus latus</name>
    <name type="common">Fish tapeworm</name>
    <name type="synonym">Diphyllobothrium latum</name>
    <dbReference type="NCBI Taxonomy" id="60516"/>
    <lineage>
        <taxon>Eukaryota</taxon>
        <taxon>Metazoa</taxon>
        <taxon>Spiralia</taxon>
        <taxon>Lophotrochozoa</taxon>
        <taxon>Platyhelminthes</taxon>
        <taxon>Cestoda</taxon>
        <taxon>Eucestoda</taxon>
        <taxon>Diphyllobothriidea</taxon>
        <taxon>Diphyllobothriidae</taxon>
        <taxon>Dibothriocephalus</taxon>
    </lineage>
</organism>
<dbReference type="SUPFAM" id="SSF53383">
    <property type="entry name" value="PLP-dependent transferases"/>
    <property type="match status" value="1"/>
</dbReference>
<evidence type="ECO:0000313" key="14">
    <source>
        <dbReference type="Proteomes" id="UP000281553"/>
    </source>
</evidence>
<evidence type="ECO:0000256" key="5">
    <source>
        <dbReference type="ARBA" id="ARBA00022679"/>
    </source>
</evidence>
<dbReference type="AlphaFoldDB" id="A0A3P7NHP3"/>
<dbReference type="Gene3D" id="3.40.640.10">
    <property type="entry name" value="Type I PLP-dependent aspartate aminotransferase-like (Major domain)"/>
    <property type="match status" value="1"/>
</dbReference>
<keyword evidence="4" id="KW-0032">Aminotransferase</keyword>
<dbReference type="GO" id="GO:0030170">
    <property type="term" value="F:pyridoxal phosphate binding"/>
    <property type="evidence" value="ECO:0007669"/>
    <property type="project" value="InterPro"/>
</dbReference>
<evidence type="ECO:0000256" key="3">
    <source>
        <dbReference type="ARBA" id="ARBA00012753"/>
    </source>
</evidence>
<evidence type="ECO:0000313" key="13">
    <source>
        <dbReference type="EMBL" id="VDN30661.1"/>
    </source>
</evidence>
<evidence type="ECO:0000256" key="2">
    <source>
        <dbReference type="ARBA" id="ARBA00011738"/>
    </source>
</evidence>
<comment type="cofactor">
    <cofactor evidence="1">
        <name>pyridoxal 5'-phosphate</name>
        <dbReference type="ChEBI" id="CHEBI:597326"/>
    </cofactor>
</comment>
<protein>
    <recommendedName>
        <fullName evidence="7">Aspartate aminotransferase, mitochondrial</fullName>
        <ecNumber evidence="3">2.6.1.1</ecNumber>
    </recommendedName>
    <alternativeName>
        <fullName evidence="8">Kynurenine aminotransferase 4</fullName>
    </alternativeName>
    <alternativeName>
        <fullName evidence="11">Kynurenine aminotransferase IV</fullName>
    </alternativeName>
    <alternativeName>
        <fullName evidence="10">Kynurenine--oxoglutarate transaminase 4</fullName>
    </alternativeName>
    <alternativeName>
        <fullName evidence="9">Kynurenine--oxoglutarate transaminase IV</fullName>
    </alternativeName>
</protein>
<name>A0A3P7NHP3_DIBLA</name>
<sequence>MIVKFYRYYNPQTLGVDMSGLLEDLARKIPDDDIVLLHACAHNPTGVDPNAEEWKEIVSVFASRRLIPFFDMAYQVPVCLPIAHSMRSVFNFG</sequence>
<keyword evidence="14" id="KW-1185">Reference proteome</keyword>
<evidence type="ECO:0000256" key="11">
    <source>
        <dbReference type="ARBA" id="ARBA00042891"/>
    </source>
</evidence>
<evidence type="ECO:0000256" key="10">
    <source>
        <dbReference type="ARBA" id="ARBA00042867"/>
    </source>
</evidence>
<evidence type="ECO:0000259" key="12">
    <source>
        <dbReference type="Pfam" id="PF00155"/>
    </source>
</evidence>
<gene>
    <name evidence="13" type="ORF">DILT_LOCUS15580</name>
</gene>
<dbReference type="PRINTS" id="PR00799">
    <property type="entry name" value="TRANSAMINASE"/>
</dbReference>
<dbReference type="PANTHER" id="PTHR11879:SF22">
    <property type="entry name" value="ASPARTATE AMINOTRANSFERASE, MITOCHONDRIAL"/>
    <property type="match status" value="1"/>
</dbReference>
<evidence type="ECO:0000256" key="6">
    <source>
        <dbReference type="ARBA" id="ARBA00022898"/>
    </source>
</evidence>
<dbReference type="EMBL" id="UYRU01079990">
    <property type="protein sequence ID" value="VDN30661.1"/>
    <property type="molecule type" value="Genomic_DNA"/>
</dbReference>
<keyword evidence="6" id="KW-0663">Pyridoxal phosphate</keyword>
<accession>A0A3P7NHP3</accession>
<dbReference type="GO" id="GO:0006533">
    <property type="term" value="P:L-aspartate catabolic process"/>
    <property type="evidence" value="ECO:0007669"/>
    <property type="project" value="TreeGrafter"/>
</dbReference>
<keyword evidence="5" id="KW-0808">Transferase</keyword>
<comment type="subunit">
    <text evidence="2">Homodimer.</text>
</comment>
<dbReference type="PANTHER" id="PTHR11879">
    <property type="entry name" value="ASPARTATE AMINOTRANSFERASE"/>
    <property type="match status" value="1"/>
</dbReference>